<dbReference type="RefSeq" id="WP_169153422.1">
    <property type="nucleotide sequence ID" value="NZ_CAWPJE010000230.1"/>
</dbReference>
<name>A0ABX1P1E0_9CYAN</name>
<feature type="domain" description="R3H" evidence="1">
    <location>
        <begin position="104"/>
        <end position="170"/>
    </location>
</feature>
<evidence type="ECO:0000259" key="1">
    <source>
        <dbReference type="PROSITE" id="PS51061"/>
    </source>
</evidence>
<evidence type="ECO:0000313" key="2">
    <source>
        <dbReference type="EMBL" id="NMG18133.1"/>
    </source>
</evidence>
<evidence type="ECO:0000313" key="3">
    <source>
        <dbReference type="Proteomes" id="UP000718564"/>
    </source>
</evidence>
<dbReference type="InterPro" id="IPR039247">
    <property type="entry name" value="KhpB"/>
</dbReference>
<dbReference type="SUPFAM" id="SSF82708">
    <property type="entry name" value="R3H domain"/>
    <property type="match status" value="1"/>
</dbReference>
<organism evidence="2 3">
    <name type="scientific">Brasilonema bromeliae SPC951</name>
    <dbReference type="NCBI Taxonomy" id="385972"/>
    <lineage>
        <taxon>Bacteria</taxon>
        <taxon>Bacillati</taxon>
        <taxon>Cyanobacteriota</taxon>
        <taxon>Cyanophyceae</taxon>
        <taxon>Nostocales</taxon>
        <taxon>Scytonemataceae</taxon>
        <taxon>Brasilonema</taxon>
        <taxon>Bromeliae group (in: Brasilonema)</taxon>
    </lineage>
</organism>
<dbReference type="EMBL" id="QMEB01000004">
    <property type="protein sequence ID" value="NMG18133.1"/>
    <property type="molecule type" value="Genomic_DNA"/>
</dbReference>
<dbReference type="Gene3D" id="3.30.1370.50">
    <property type="entry name" value="R3H-like domain"/>
    <property type="match status" value="1"/>
</dbReference>
<keyword evidence="3" id="KW-1185">Reference proteome</keyword>
<dbReference type="InterPro" id="IPR036867">
    <property type="entry name" value="R3H_dom_sf"/>
</dbReference>
<dbReference type="Pfam" id="PF01424">
    <property type="entry name" value="R3H"/>
    <property type="match status" value="1"/>
</dbReference>
<protein>
    <submittedName>
        <fullName evidence="2">RNA-binding protein</fullName>
    </submittedName>
</protein>
<dbReference type="Proteomes" id="UP000718564">
    <property type="component" value="Unassembled WGS sequence"/>
</dbReference>
<dbReference type="SMART" id="SM00393">
    <property type="entry name" value="R3H"/>
    <property type="match status" value="1"/>
</dbReference>
<reference evidence="2 3" key="1">
    <citation type="submission" date="2018-06" db="EMBL/GenBank/DDBJ databases">
        <title>Comparative genomics of Brasilonema spp. strains.</title>
        <authorList>
            <person name="Alvarenga D.O."/>
            <person name="Fiore M.F."/>
            <person name="Varani A.M."/>
        </authorList>
    </citation>
    <scope>NUCLEOTIDE SEQUENCE [LARGE SCALE GENOMIC DNA]</scope>
    <source>
        <strain evidence="2 3">SPC951</strain>
    </source>
</reference>
<dbReference type="Gene3D" id="3.30.300.20">
    <property type="match status" value="1"/>
</dbReference>
<sequence>MMTDSRMKRGQEWLKTLLQLSGLSVDIKGEKETAIAEDEESPEQDSYWLTIGETNLSPEQIEILTGPDGSVLDAIQYLANSILNLSQLQEEQASYTVELNGYRVRRYAEIRAIAEAAAQQVRSSGQEAEIKSLSSAERRQIHTFLKEFGDLETFSRGKEPHRQLIVRLASMESLRS</sequence>
<dbReference type="InterPro" id="IPR001374">
    <property type="entry name" value="R3H_dom"/>
</dbReference>
<proteinExistence type="predicted"/>
<dbReference type="PANTHER" id="PTHR35800">
    <property type="entry name" value="PROTEIN JAG"/>
    <property type="match status" value="1"/>
</dbReference>
<dbReference type="InterPro" id="IPR015946">
    <property type="entry name" value="KH_dom-like_a/b"/>
</dbReference>
<dbReference type="PROSITE" id="PS51061">
    <property type="entry name" value="R3H"/>
    <property type="match status" value="1"/>
</dbReference>
<comment type="caution">
    <text evidence="2">The sequence shown here is derived from an EMBL/GenBank/DDBJ whole genome shotgun (WGS) entry which is preliminary data.</text>
</comment>
<dbReference type="PANTHER" id="PTHR35800:SF1">
    <property type="entry name" value="RNA-BINDING PROTEIN KHPB"/>
    <property type="match status" value="1"/>
</dbReference>
<gene>
    <name evidence="2" type="ORF">DP116_01215</name>
</gene>
<accession>A0ABX1P1E0</accession>